<dbReference type="EMBL" id="JAQIZT010000012">
    <property type="protein sequence ID" value="KAJ6978146.1"/>
    <property type="molecule type" value="Genomic_DNA"/>
</dbReference>
<keyword evidence="2" id="KW-1185">Reference proteome</keyword>
<comment type="caution">
    <text evidence="1">The sequence shown here is derived from an EMBL/GenBank/DDBJ whole genome shotgun (WGS) entry which is preliminary data.</text>
</comment>
<dbReference type="AlphaFoldDB" id="A0AAD6M381"/>
<dbReference type="Proteomes" id="UP001164929">
    <property type="component" value="Chromosome 12"/>
</dbReference>
<accession>A0AAD6M381</accession>
<evidence type="ECO:0000313" key="1">
    <source>
        <dbReference type="EMBL" id="KAJ6978146.1"/>
    </source>
</evidence>
<sequence length="35" mass="3980">MEVLKEGERKVLAIRIYILFLSCSRDELRIGGLAS</sequence>
<reference evidence="1" key="1">
    <citation type="journal article" date="2023" name="Mol. Ecol. Resour.">
        <title>Chromosome-level genome assembly of a triploid poplar Populus alba 'Berolinensis'.</title>
        <authorList>
            <person name="Chen S."/>
            <person name="Yu Y."/>
            <person name="Wang X."/>
            <person name="Wang S."/>
            <person name="Zhang T."/>
            <person name="Zhou Y."/>
            <person name="He R."/>
            <person name="Meng N."/>
            <person name="Wang Y."/>
            <person name="Liu W."/>
            <person name="Liu Z."/>
            <person name="Liu J."/>
            <person name="Guo Q."/>
            <person name="Huang H."/>
            <person name="Sederoff R.R."/>
            <person name="Wang G."/>
            <person name="Qu G."/>
            <person name="Chen S."/>
        </authorList>
    </citation>
    <scope>NUCLEOTIDE SEQUENCE</scope>
    <source>
        <strain evidence="1">SC-2020</strain>
    </source>
</reference>
<organism evidence="1 2">
    <name type="scientific">Populus alba x Populus x berolinensis</name>
    <dbReference type="NCBI Taxonomy" id="444605"/>
    <lineage>
        <taxon>Eukaryota</taxon>
        <taxon>Viridiplantae</taxon>
        <taxon>Streptophyta</taxon>
        <taxon>Embryophyta</taxon>
        <taxon>Tracheophyta</taxon>
        <taxon>Spermatophyta</taxon>
        <taxon>Magnoliopsida</taxon>
        <taxon>eudicotyledons</taxon>
        <taxon>Gunneridae</taxon>
        <taxon>Pentapetalae</taxon>
        <taxon>rosids</taxon>
        <taxon>fabids</taxon>
        <taxon>Malpighiales</taxon>
        <taxon>Salicaceae</taxon>
        <taxon>Saliceae</taxon>
        <taxon>Populus</taxon>
    </lineage>
</organism>
<proteinExistence type="predicted"/>
<name>A0AAD6M381_9ROSI</name>
<evidence type="ECO:0000313" key="2">
    <source>
        <dbReference type="Proteomes" id="UP001164929"/>
    </source>
</evidence>
<gene>
    <name evidence="1" type="ORF">NC653_029903</name>
</gene>
<protein>
    <submittedName>
        <fullName evidence="1">Uncharacterized protein</fullName>
    </submittedName>
</protein>